<sequence length="379" mass="42632">MGLNNEDCYMRTETSLNAVATNVLIFYLSSQAEILRIYIPDYMRKATLFATVNSSHGSRKGLNNEDCYMRNGLSHQGQVGSVSFFPMIFVIMEETKAKNQNKVLYLERKKQAWVTSLTQNATMKLMLIRKILPETHPETVRVRLIAKNIIEALRRGLRYEQVGSDLEYNKEVHDVDKAVQEITGQAKKGSKVVTYHLEGLDWEILVVDEPTVNAFCVPGGKIVVFTGLLDRFKSDAEVTTILAHEVGHVVARHGAENITNTMCFVILRIILSQFANTNEMTNLDKAYKTLLHLPFSRRMEKEADYIGLLLLASAGYDPRGAPQVYEKLGDVKSSSSSDYLSTHPSGKKRAQLLSQEKIMEEALGIYRKSNSGRGIEGFL</sequence>
<evidence type="ECO:0000313" key="9">
    <source>
        <dbReference type="Proteomes" id="UP001202328"/>
    </source>
</evidence>
<comment type="similarity">
    <text evidence="6">Belongs to the peptidase M48 family.</text>
</comment>
<dbReference type="GO" id="GO:0016020">
    <property type="term" value="C:membrane"/>
    <property type="evidence" value="ECO:0007669"/>
    <property type="project" value="TreeGrafter"/>
</dbReference>
<keyword evidence="2" id="KW-0479">Metal-binding</keyword>
<evidence type="ECO:0000256" key="1">
    <source>
        <dbReference type="ARBA" id="ARBA00022670"/>
    </source>
</evidence>
<dbReference type="PANTHER" id="PTHR22726:SF1">
    <property type="entry name" value="METALLOENDOPEPTIDASE OMA1, MITOCHONDRIAL"/>
    <property type="match status" value="1"/>
</dbReference>
<keyword evidence="5 6" id="KW-0482">Metalloprotease</keyword>
<protein>
    <recommendedName>
        <fullName evidence="7">Peptidase M48 domain-containing protein</fullName>
    </recommendedName>
</protein>
<dbReference type="GO" id="GO:0046872">
    <property type="term" value="F:metal ion binding"/>
    <property type="evidence" value="ECO:0007669"/>
    <property type="project" value="UniProtKB-KW"/>
</dbReference>
<dbReference type="GO" id="GO:0051603">
    <property type="term" value="P:proteolysis involved in protein catabolic process"/>
    <property type="evidence" value="ECO:0007669"/>
    <property type="project" value="TreeGrafter"/>
</dbReference>
<evidence type="ECO:0000256" key="2">
    <source>
        <dbReference type="ARBA" id="ARBA00022723"/>
    </source>
</evidence>
<keyword evidence="4 6" id="KW-0862">Zinc</keyword>
<gene>
    <name evidence="8" type="ORF">MKW98_006587</name>
</gene>
<evidence type="ECO:0000259" key="7">
    <source>
        <dbReference type="Pfam" id="PF01435"/>
    </source>
</evidence>
<organism evidence="8 9">
    <name type="scientific">Papaver atlanticum</name>
    <dbReference type="NCBI Taxonomy" id="357466"/>
    <lineage>
        <taxon>Eukaryota</taxon>
        <taxon>Viridiplantae</taxon>
        <taxon>Streptophyta</taxon>
        <taxon>Embryophyta</taxon>
        <taxon>Tracheophyta</taxon>
        <taxon>Spermatophyta</taxon>
        <taxon>Magnoliopsida</taxon>
        <taxon>Ranunculales</taxon>
        <taxon>Papaveraceae</taxon>
        <taxon>Papaveroideae</taxon>
        <taxon>Papaver</taxon>
    </lineage>
</organism>
<dbReference type="EMBL" id="JAJJMB010004055">
    <property type="protein sequence ID" value="KAI3944426.1"/>
    <property type="molecule type" value="Genomic_DNA"/>
</dbReference>
<reference evidence="8" key="1">
    <citation type="submission" date="2022-04" db="EMBL/GenBank/DDBJ databases">
        <title>A functionally conserved STORR gene fusion in Papaver species that diverged 16.8 million years ago.</title>
        <authorList>
            <person name="Catania T."/>
        </authorList>
    </citation>
    <scope>NUCLEOTIDE SEQUENCE</scope>
    <source>
        <strain evidence="8">S-188037</strain>
    </source>
</reference>
<comment type="cofactor">
    <cofactor evidence="6">
        <name>Zn(2+)</name>
        <dbReference type="ChEBI" id="CHEBI:29105"/>
    </cofactor>
    <text evidence="6">Binds 1 zinc ion per subunit.</text>
</comment>
<proteinExistence type="inferred from homology"/>
<accession>A0AAD4T6Y3</accession>
<feature type="domain" description="Peptidase M48" evidence="7">
    <location>
        <begin position="193"/>
        <end position="355"/>
    </location>
</feature>
<dbReference type="InterPro" id="IPR051156">
    <property type="entry name" value="Mito/Outer_Membr_Metalloprot"/>
</dbReference>
<name>A0AAD4T6Y3_9MAGN</name>
<evidence type="ECO:0000256" key="6">
    <source>
        <dbReference type="RuleBase" id="RU003983"/>
    </source>
</evidence>
<dbReference type="Gene3D" id="3.30.2010.10">
    <property type="entry name" value="Metalloproteases ('zincins'), catalytic domain"/>
    <property type="match status" value="1"/>
</dbReference>
<dbReference type="PANTHER" id="PTHR22726">
    <property type="entry name" value="METALLOENDOPEPTIDASE OMA1"/>
    <property type="match status" value="1"/>
</dbReference>
<comment type="caution">
    <text evidence="8">The sequence shown here is derived from an EMBL/GenBank/DDBJ whole genome shotgun (WGS) entry which is preliminary data.</text>
</comment>
<dbReference type="AlphaFoldDB" id="A0AAD4T6Y3"/>
<keyword evidence="9" id="KW-1185">Reference proteome</keyword>
<evidence type="ECO:0000313" key="8">
    <source>
        <dbReference type="EMBL" id="KAI3944426.1"/>
    </source>
</evidence>
<evidence type="ECO:0000256" key="4">
    <source>
        <dbReference type="ARBA" id="ARBA00022833"/>
    </source>
</evidence>
<evidence type="ECO:0000256" key="5">
    <source>
        <dbReference type="ARBA" id="ARBA00023049"/>
    </source>
</evidence>
<dbReference type="InterPro" id="IPR001915">
    <property type="entry name" value="Peptidase_M48"/>
</dbReference>
<dbReference type="CDD" id="cd07331">
    <property type="entry name" value="M48C_Oma1_like"/>
    <property type="match status" value="1"/>
</dbReference>
<evidence type="ECO:0000256" key="3">
    <source>
        <dbReference type="ARBA" id="ARBA00022801"/>
    </source>
</evidence>
<dbReference type="Proteomes" id="UP001202328">
    <property type="component" value="Unassembled WGS sequence"/>
</dbReference>
<dbReference type="GO" id="GO:0004222">
    <property type="term" value="F:metalloendopeptidase activity"/>
    <property type="evidence" value="ECO:0007669"/>
    <property type="project" value="InterPro"/>
</dbReference>
<dbReference type="Pfam" id="PF01435">
    <property type="entry name" value="Peptidase_M48"/>
    <property type="match status" value="1"/>
</dbReference>
<keyword evidence="1 6" id="KW-0645">Protease</keyword>
<keyword evidence="3 6" id="KW-0378">Hydrolase</keyword>